<dbReference type="GO" id="GO:0033108">
    <property type="term" value="P:mitochondrial respiratory chain complex assembly"/>
    <property type="evidence" value="ECO:0007669"/>
    <property type="project" value="TreeGrafter"/>
</dbReference>
<evidence type="ECO:0000256" key="2">
    <source>
        <dbReference type="ARBA" id="ARBA00010913"/>
    </source>
</evidence>
<dbReference type="PANTHER" id="PTHR12815">
    <property type="entry name" value="SORTING AND ASSEMBLY MACHINERY SAMM50 PROTEIN FAMILY MEMBER"/>
    <property type="match status" value="1"/>
</dbReference>
<comment type="similarity">
    <text evidence="2">Belongs to the SAM50/omp85 family.</text>
</comment>
<accession>J3JTH9</accession>
<keyword evidence="5" id="KW-1000">Mitochondrion outer membrane</keyword>
<dbReference type="InterPro" id="IPR000184">
    <property type="entry name" value="Bac_surfAg_D15"/>
</dbReference>
<dbReference type="Gene3D" id="2.40.160.50">
    <property type="entry name" value="membrane protein fhac: a member of the omp85/tpsb transporter family"/>
    <property type="match status" value="1"/>
</dbReference>
<proteinExistence type="evidence at transcript level"/>
<comment type="subcellular location">
    <subcellularLocation>
        <location evidence="1">Mitochondrion outer membrane</location>
        <topology evidence="1">Multi-pass membrane protein</topology>
    </subcellularLocation>
</comment>
<keyword evidence="7" id="KW-0472">Membrane</keyword>
<feature type="domain" description="Bacterial surface antigen (D15)" evidence="8">
    <location>
        <begin position="150"/>
        <end position="470"/>
    </location>
</feature>
<keyword evidence="4" id="KW-0812">Transmembrane</keyword>
<evidence type="ECO:0000256" key="4">
    <source>
        <dbReference type="ARBA" id="ARBA00022692"/>
    </source>
</evidence>
<dbReference type="EMBL" id="BT126536">
    <property type="protein sequence ID" value="AEE61500.1"/>
    <property type="molecule type" value="mRNA"/>
</dbReference>
<dbReference type="FunFam" id="2.40.160.50:FF:000002">
    <property type="entry name" value="sorting and assembly machinery component 50 homolog"/>
    <property type="match status" value="1"/>
</dbReference>
<keyword evidence="3" id="KW-1134">Transmembrane beta strand</keyword>
<dbReference type="AlphaFoldDB" id="J3JTH9"/>
<evidence type="ECO:0000256" key="6">
    <source>
        <dbReference type="ARBA" id="ARBA00023128"/>
    </source>
</evidence>
<dbReference type="OrthoDB" id="1724197at2759"/>
<dbReference type="GO" id="GO:0045040">
    <property type="term" value="P:protein insertion into mitochondrial outer membrane"/>
    <property type="evidence" value="ECO:0007669"/>
    <property type="project" value="TreeGrafter"/>
</dbReference>
<organism evidence="9">
    <name type="scientific">Dendroctonus ponderosae</name>
    <name type="common">Mountain pine beetle</name>
    <dbReference type="NCBI Taxonomy" id="77166"/>
    <lineage>
        <taxon>Eukaryota</taxon>
        <taxon>Metazoa</taxon>
        <taxon>Ecdysozoa</taxon>
        <taxon>Arthropoda</taxon>
        <taxon>Hexapoda</taxon>
        <taxon>Insecta</taxon>
        <taxon>Pterygota</taxon>
        <taxon>Neoptera</taxon>
        <taxon>Endopterygota</taxon>
        <taxon>Coleoptera</taxon>
        <taxon>Polyphaga</taxon>
        <taxon>Cucujiformia</taxon>
        <taxon>Curculionidae</taxon>
        <taxon>Scolytinae</taxon>
        <taxon>Dendroctonus</taxon>
    </lineage>
</organism>
<dbReference type="GO" id="GO:0005741">
    <property type="term" value="C:mitochondrial outer membrane"/>
    <property type="evidence" value="ECO:0007669"/>
    <property type="project" value="UniProtKB-SubCell"/>
</dbReference>
<evidence type="ECO:0000256" key="3">
    <source>
        <dbReference type="ARBA" id="ARBA00022452"/>
    </source>
</evidence>
<evidence type="ECO:0000256" key="1">
    <source>
        <dbReference type="ARBA" id="ARBA00004374"/>
    </source>
</evidence>
<evidence type="ECO:0000313" key="9">
    <source>
        <dbReference type="EMBL" id="AEE61500.1"/>
    </source>
</evidence>
<evidence type="ECO:0000256" key="7">
    <source>
        <dbReference type="ARBA" id="ARBA00023136"/>
    </source>
</evidence>
<evidence type="ECO:0000256" key="5">
    <source>
        <dbReference type="ARBA" id="ARBA00022787"/>
    </source>
</evidence>
<dbReference type="PANTHER" id="PTHR12815:SF18">
    <property type="entry name" value="SORTING AND ASSEMBLY MACHINERY COMPONENT 50 HOMOLOG"/>
    <property type="match status" value="1"/>
</dbReference>
<reference evidence="9" key="1">
    <citation type="journal article" date="2012" name="Insect Biochem. Mol. Biol.">
        <title>Transcriptome and full-length cDNA resources for the mountain pine beetle, Dendroctonus ponderosae Hopkins, a major insect pest of pine forests.</title>
        <authorList>
            <person name="Keeling C.I."/>
            <person name="Henderson H."/>
            <person name="Li M."/>
            <person name="Yuen M."/>
            <person name="Clark E.L."/>
            <person name="Fraser J.D."/>
            <person name="Huber D.P."/>
            <person name="Liao N.Y."/>
            <person name="Roderick Docking T."/>
            <person name="Birol I."/>
            <person name="Chan S.K."/>
            <person name="Taylor G.A."/>
            <person name="Palmquist D."/>
            <person name="Jones S.J."/>
            <person name="Bohlmann J."/>
        </authorList>
    </citation>
    <scope>NUCLEOTIDE SEQUENCE</scope>
    <source>
        <tissue evidence="9">Larvae</tissue>
    </source>
</reference>
<keyword evidence="6" id="KW-0496">Mitochondrion</keyword>
<dbReference type="InterPro" id="IPR039910">
    <property type="entry name" value="D15-like"/>
</dbReference>
<sequence>MGTVHAKIPGETPQNLNGIQKETHIKEQSYETNVKDVDLQQIQARVDKINIDGLCRTKNDIVEDCIRDLFNAKDFQQVLLKAHKARVNLDELGCFKNIGVYIDTSKGANATNDGLEVTFDVKEHKRLTGGISTQVGNNEGSVLVGLRTPNILGRGEKVQIEYSRGSKRTSNFNLSFIKPFSGKNRPSLRTSILQAHSEWPNSGYKQLDRSLQLDFGFYSATLLKHNLQWEGTIRDLSTLSRTTSFEVREQSGSTLKSSIKYMMSVDLRDDVIFPNTGSLIQVTSELAGLGGNIGFFKNEVLLQDNYSLFEDIVFQASLMAGYVSAISKEKKVTIADRCYIGGPLSIRGFDMRGIGPHSDSDSLGSNAFWAAGFHLFTPLPFRPGQGGFGELFRTHLFLNTGNVGDLCLEKASKGDIVEILKTNVRISYGLGIALRLGNVARLEVNYCFPYKFDKADQTHAGVQFGIGVQFL</sequence>
<protein>
    <recommendedName>
        <fullName evidence="8">Bacterial surface antigen (D15) domain-containing protein</fullName>
    </recommendedName>
</protein>
<evidence type="ECO:0000259" key="8">
    <source>
        <dbReference type="Pfam" id="PF01103"/>
    </source>
</evidence>
<name>J3JTH9_DENPD</name>
<dbReference type="Pfam" id="PF01103">
    <property type="entry name" value="Omp85"/>
    <property type="match status" value="1"/>
</dbReference>